<dbReference type="Gene3D" id="2.130.10.10">
    <property type="entry name" value="YVTN repeat-like/Quinoprotein amine dehydrogenase"/>
    <property type="match status" value="3"/>
</dbReference>
<feature type="region of interest" description="Disordered" evidence="4">
    <location>
        <begin position="242"/>
        <end position="265"/>
    </location>
</feature>
<name>A0A1E7FK17_9STRA</name>
<dbReference type="InterPro" id="IPR052060">
    <property type="entry name" value="Bromo_WD_repeat"/>
</dbReference>
<dbReference type="AlphaFoldDB" id="A0A1E7FK17"/>
<evidence type="ECO:0000256" key="4">
    <source>
        <dbReference type="SAM" id="MobiDB-lite"/>
    </source>
</evidence>
<gene>
    <name evidence="5" type="ORF">FRACYDRAFT_182688</name>
</gene>
<dbReference type="PROSITE" id="PS00678">
    <property type="entry name" value="WD_REPEATS_1"/>
    <property type="match status" value="1"/>
</dbReference>
<protein>
    <submittedName>
        <fullName evidence="5">WD40 repeat-like protein</fullName>
    </submittedName>
</protein>
<dbReference type="KEGG" id="fcy:FRACYDRAFT_182688"/>
<dbReference type="SUPFAM" id="SSF50978">
    <property type="entry name" value="WD40 repeat-like"/>
    <property type="match status" value="1"/>
</dbReference>
<dbReference type="SMART" id="SM00320">
    <property type="entry name" value="WD40"/>
    <property type="match status" value="4"/>
</dbReference>
<dbReference type="OrthoDB" id="48769at2759"/>
<keyword evidence="6" id="KW-1185">Reference proteome</keyword>
<evidence type="ECO:0000256" key="1">
    <source>
        <dbReference type="ARBA" id="ARBA00022574"/>
    </source>
</evidence>
<feature type="repeat" description="WD" evidence="3">
    <location>
        <begin position="301"/>
        <end position="327"/>
    </location>
</feature>
<dbReference type="InterPro" id="IPR015943">
    <property type="entry name" value="WD40/YVTN_repeat-like_dom_sf"/>
</dbReference>
<dbReference type="PROSITE" id="PS50082">
    <property type="entry name" value="WD_REPEATS_2"/>
    <property type="match status" value="3"/>
</dbReference>
<dbReference type="PRINTS" id="PR00320">
    <property type="entry name" value="GPROTEINBRPT"/>
</dbReference>
<dbReference type="Proteomes" id="UP000095751">
    <property type="component" value="Unassembled WGS sequence"/>
</dbReference>
<dbReference type="PANTHER" id="PTHR16266">
    <property type="entry name" value="WD REPEAT DOMAIN 9"/>
    <property type="match status" value="1"/>
</dbReference>
<keyword evidence="2" id="KW-0677">Repeat</keyword>
<dbReference type="GO" id="GO:0008360">
    <property type="term" value="P:regulation of cell shape"/>
    <property type="evidence" value="ECO:0007669"/>
    <property type="project" value="TreeGrafter"/>
</dbReference>
<dbReference type="GO" id="GO:0005634">
    <property type="term" value="C:nucleus"/>
    <property type="evidence" value="ECO:0007669"/>
    <property type="project" value="TreeGrafter"/>
</dbReference>
<accession>A0A1E7FK17</accession>
<dbReference type="InParanoid" id="A0A1E7FK17"/>
<organism evidence="5 6">
    <name type="scientific">Fragilariopsis cylindrus CCMP1102</name>
    <dbReference type="NCBI Taxonomy" id="635003"/>
    <lineage>
        <taxon>Eukaryota</taxon>
        <taxon>Sar</taxon>
        <taxon>Stramenopiles</taxon>
        <taxon>Ochrophyta</taxon>
        <taxon>Bacillariophyta</taxon>
        <taxon>Bacillariophyceae</taxon>
        <taxon>Bacillariophycidae</taxon>
        <taxon>Bacillariales</taxon>
        <taxon>Bacillariaceae</taxon>
        <taxon>Fragilariopsis</taxon>
    </lineage>
</organism>
<evidence type="ECO:0000313" key="6">
    <source>
        <dbReference type="Proteomes" id="UP000095751"/>
    </source>
</evidence>
<dbReference type="InterPro" id="IPR020472">
    <property type="entry name" value="WD40_PAC1"/>
</dbReference>
<keyword evidence="1 3" id="KW-0853">WD repeat</keyword>
<feature type="repeat" description="WD" evidence="3">
    <location>
        <begin position="178"/>
        <end position="212"/>
    </location>
</feature>
<dbReference type="EMBL" id="KV784356">
    <property type="protein sequence ID" value="OEU18484.1"/>
    <property type="molecule type" value="Genomic_DNA"/>
</dbReference>
<dbReference type="GO" id="GO:0007010">
    <property type="term" value="P:cytoskeleton organization"/>
    <property type="evidence" value="ECO:0007669"/>
    <property type="project" value="TreeGrafter"/>
</dbReference>
<sequence length="423" mass="46268">MNYPVYCLRFDRTGRYFITGADDFLLKVFYLGAGQSFLVCTLRGHAGVINDIDVSWDNCFLATASDDGDVRVWGLKTGCPIAILRGHKGGANMVSCQREEYNKTAPGQFVFNDLIDEGVKLLSKYQHGSIQEEHHGPGTRSRRGAINVICVARCPLGKQFVTGSDDAIWIESKPLLKLMGHVSTITDLAYSNAGDRILSASQSDGVVRLWNIGIAALAGSGDKSVFKDKRVTQIVIKLTNPFSKQPSQPTRRRKGSAARNASSKPGSQFLCLWDSKSGQCLIGISGAHTLNCQVVIPHPMDASIFCTGSIDGTVKVWDWTQGKCIFSHRNKVELGPPDPKKPSFAGYLDGSFSPDGSAIVLTDECGQITVLDSISKEDNPPNSGNSLKWMREQYFANDYYDLAYDRNGYCIERGSGRPPHLAP</sequence>
<proteinExistence type="predicted"/>
<evidence type="ECO:0000256" key="2">
    <source>
        <dbReference type="ARBA" id="ARBA00022737"/>
    </source>
</evidence>
<reference evidence="5 6" key="1">
    <citation type="submission" date="2016-09" db="EMBL/GenBank/DDBJ databases">
        <title>Extensive genetic diversity and differential bi-allelic expression allows diatom success in the polar Southern Ocean.</title>
        <authorList>
            <consortium name="DOE Joint Genome Institute"/>
            <person name="Mock T."/>
            <person name="Otillar R.P."/>
            <person name="Strauss J."/>
            <person name="Dupont C."/>
            <person name="Frickenhaus S."/>
            <person name="Maumus F."/>
            <person name="Mcmullan M."/>
            <person name="Sanges R."/>
            <person name="Schmutz J."/>
            <person name="Toseland A."/>
            <person name="Valas R."/>
            <person name="Veluchamy A."/>
            <person name="Ward B.J."/>
            <person name="Allen A."/>
            <person name="Barry K."/>
            <person name="Falciatore A."/>
            <person name="Ferrante M."/>
            <person name="Fortunato A.E."/>
            <person name="Gloeckner G."/>
            <person name="Gruber A."/>
            <person name="Hipkin R."/>
            <person name="Janech M."/>
            <person name="Kroth P."/>
            <person name="Leese F."/>
            <person name="Lindquist E."/>
            <person name="Lyon B.R."/>
            <person name="Martin J."/>
            <person name="Mayer C."/>
            <person name="Parker M."/>
            <person name="Quesneville H."/>
            <person name="Raymond J."/>
            <person name="Uhlig C."/>
            <person name="Valentin K.U."/>
            <person name="Worden A.Z."/>
            <person name="Armbrust E.V."/>
            <person name="Bowler C."/>
            <person name="Green B."/>
            <person name="Moulton V."/>
            <person name="Van Oosterhout C."/>
            <person name="Grigoriev I."/>
        </authorList>
    </citation>
    <scope>NUCLEOTIDE SEQUENCE [LARGE SCALE GENOMIC DNA]</scope>
    <source>
        <strain evidence="5 6">CCMP1102</strain>
    </source>
</reference>
<evidence type="ECO:0000256" key="3">
    <source>
        <dbReference type="PROSITE-ProRule" id="PRU00221"/>
    </source>
</evidence>
<dbReference type="Pfam" id="PF00400">
    <property type="entry name" value="WD40"/>
    <property type="match status" value="4"/>
</dbReference>
<evidence type="ECO:0000313" key="5">
    <source>
        <dbReference type="EMBL" id="OEU18484.1"/>
    </source>
</evidence>
<dbReference type="PROSITE" id="PS50294">
    <property type="entry name" value="WD_REPEATS_REGION"/>
    <property type="match status" value="2"/>
</dbReference>
<feature type="repeat" description="WD" evidence="3">
    <location>
        <begin position="42"/>
        <end position="83"/>
    </location>
</feature>
<feature type="non-terminal residue" evidence="5">
    <location>
        <position position="423"/>
    </location>
</feature>
<dbReference type="InterPro" id="IPR036322">
    <property type="entry name" value="WD40_repeat_dom_sf"/>
</dbReference>
<dbReference type="InterPro" id="IPR001680">
    <property type="entry name" value="WD40_rpt"/>
</dbReference>
<dbReference type="PANTHER" id="PTHR16266:SF17">
    <property type="entry name" value="BRWD3"/>
    <property type="match status" value="1"/>
</dbReference>
<dbReference type="InterPro" id="IPR019775">
    <property type="entry name" value="WD40_repeat_CS"/>
</dbReference>
<dbReference type="GO" id="GO:0006357">
    <property type="term" value="P:regulation of transcription by RNA polymerase II"/>
    <property type="evidence" value="ECO:0007669"/>
    <property type="project" value="TreeGrafter"/>
</dbReference>